<gene>
    <name evidence="1" type="ORF">BN2614_LOCUS1</name>
</gene>
<reference evidence="1 2" key="1">
    <citation type="submission" date="2018-10" db="EMBL/GenBank/DDBJ databases">
        <authorList>
            <person name="Ekblom R."/>
            <person name="Jareborg N."/>
        </authorList>
    </citation>
    <scope>NUCLEOTIDE SEQUENCE [LARGE SCALE GENOMIC DNA]</scope>
    <source>
        <tissue evidence="1">Muscle</tissue>
    </source>
</reference>
<dbReference type="EMBL" id="CYRY02036265">
    <property type="protein sequence ID" value="VCX16522.1"/>
    <property type="molecule type" value="Genomic_DNA"/>
</dbReference>
<evidence type="ECO:0000313" key="1">
    <source>
        <dbReference type="EMBL" id="VCX16522.1"/>
    </source>
</evidence>
<comment type="caution">
    <text evidence="1">The sequence shown here is derived from an EMBL/GenBank/DDBJ whole genome shotgun (WGS) entry which is preliminary data.</text>
</comment>
<accession>A0A9X9Q547</accession>
<protein>
    <submittedName>
        <fullName evidence="1">Uncharacterized protein</fullName>
    </submittedName>
</protein>
<feature type="non-terminal residue" evidence="1">
    <location>
        <position position="130"/>
    </location>
</feature>
<name>A0A9X9Q547_GULGU</name>
<keyword evidence="2" id="KW-1185">Reference proteome</keyword>
<organism evidence="1 2">
    <name type="scientific">Gulo gulo</name>
    <name type="common">Wolverine</name>
    <name type="synonym">Gluton</name>
    <dbReference type="NCBI Taxonomy" id="48420"/>
    <lineage>
        <taxon>Eukaryota</taxon>
        <taxon>Metazoa</taxon>
        <taxon>Chordata</taxon>
        <taxon>Craniata</taxon>
        <taxon>Vertebrata</taxon>
        <taxon>Euteleostomi</taxon>
        <taxon>Mammalia</taxon>
        <taxon>Eutheria</taxon>
        <taxon>Laurasiatheria</taxon>
        <taxon>Carnivora</taxon>
        <taxon>Caniformia</taxon>
        <taxon>Musteloidea</taxon>
        <taxon>Mustelidae</taxon>
        <taxon>Guloninae</taxon>
        <taxon>Gulo</taxon>
    </lineage>
</organism>
<dbReference type="AlphaFoldDB" id="A0A9X9Q547"/>
<proteinExistence type="predicted"/>
<dbReference type="Proteomes" id="UP000269945">
    <property type="component" value="Unassembled WGS sequence"/>
</dbReference>
<evidence type="ECO:0000313" key="2">
    <source>
        <dbReference type="Proteomes" id="UP000269945"/>
    </source>
</evidence>
<sequence>MWGCDFWGANAPCLSEISEESFEQCGFQASLVGGVALTGVIWKRGIWGLMDFYPQLPPPHPPVYVGSLHRPARMKWYRPCFKFILLSVHRRQKGKKAFPSDCYFKALMGSTWVPQSAFCSGHDPRIQGSS</sequence>